<evidence type="ECO:0000259" key="3">
    <source>
        <dbReference type="Pfam" id="PF13439"/>
    </source>
</evidence>
<dbReference type="CDD" id="cd03801">
    <property type="entry name" value="GT4_PimA-like"/>
    <property type="match status" value="1"/>
</dbReference>
<dbReference type="Proteomes" id="UP001229244">
    <property type="component" value="Unassembled WGS sequence"/>
</dbReference>
<dbReference type="SUPFAM" id="SSF53756">
    <property type="entry name" value="UDP-Glycosyltransferase/glycogen phosphorylase"/>
    <property type="match status" value="1"/>
</dbReference>
<comment type="caution">
    <text evidence="4">The sequence shown here is derived from an EMBL/GenBank/DDBJ whole genome shotgun (WGS) entry which is preliminary data.</text>
</comment>
<dbReference type="Pfam" id="PF13439">
    <property type="entry name" value="Glyco_transf_4"/>
    <property type="match status" value="1"/>
</dbReference>
<dbReference type="EMBL" id="JAUSUL010000002">
    <property type="protein sequence ID" value="MDQ0315993.1"/>
    <property type="molecule type" value="Genomic_DNA"/>
</dbReference>
<dbReference type="PANTHER" id="PTHR46401">
    <property type="entry name" value="GLYCOSYLTRANSFERASE WBBK-RELATED"/>
    <property type="match status" value="1"/>
</dbReference>
<evidence type="ECO:0000256" key="1">
    <source>
        <dbReference type="ARBA" id="ARBA00022679"/>
    </source>
</evidence>
<dbReference type="Gene3D" id="3.40.50.2000">
    <property type="entry name" value="Glycogen Phosphorylase B"/>
    <property type="match status" value="2"/>
</dbReference>
<dbReference type="InterPro" id="IPR001296">
    <property type="entry name" value="Glyco_trans_1"/>
</dbReference>
<accession>A0AAE3VQ48</accession>
<dbReference type="AlphaFoldDB" id="A0AAE3VQ48"/>
<feature type="domain" description="Glycosyl transferase family 1" evidence="2">
    <location>
        <begin position="168"/>
        <end position="322"/>
    </location>
</feature>
<dbReference type="GO" id="GO:0009103">
    <property type="term" value="P:lipopolysaccharide biosynthetic process"/>
    <property type="evidence" value="ECO:0007669"/>
    <property type="project" value="TreeGrafter"/>
</dbReference>
<dbReference type="RefSeq" id="WP_306885820.1">
    <property type="nucleotide sequence ID" value="NZ_JAUSUL010000002.1"/>
</dbReference>
<dbReference type="InterPro" id="IPR028098">
    <property type="entry name" value="Glyco_trans_4-like_N"/>
</dbReference>
<keyword evidence="5" id="KW-1185">Reference proteome</keyword>
<sequence length="354" mass="37057">MNRIAFAVPGDLNTATGGYAYDRRLIAELEALGHPVEVVGLGDGFPHPDEGQRAFAAAALTGIPDRRPTLVDGLALGVLPDEAAMLAARAPLIALVHHPLAWETGLTPARRQALQASETRALARAHAVVTTSRTTASTLADHFQVSPARLSVAEPGVDVATRIDRDPDPPARLLAVGALVPRKGYDVLVGALARIRHLDWQLDIVGDPDRDPATAKDLSDKVAAAGLGDRIRISGRVDAAALEAHYRAANIFVISSRYEGYGMVVTEAIAHGLPIVGTAAGALTETIPDAAGLKVPPDDEAALAKALERLIGDPALRGDLAAGTRDAAGRLPKWSATARHVSDVIEGLCRDVSK</sequence>
<evidence type="ECO:0000259" key="2">
    <source>
        <dbReference type="Pfam" id="PF00534"/>
    </source>
</evidence>
<proteinExistence type="predicted"/>
<evidence type="ECO:0000313" key="4">
    <source>
        <dbReference type="EMBL" id="MDQ0315993.1"/>
    </source>
</evidence>
<dbReference type="Pfam" id="PF00534">
    <property type="entry name" value="Glycos_transf_1"/>
    <property type="match status" value="1"/>
</dbReference>
<dbReference type="PANTHER" id="PTHR46401:SF2">
    <property type="entry name" value="GLYCOSYLTRANSFERASE WBBK-RELATED"/>
    <property type="match status" value="1"/>
</dbReference>
<evidence type="ECO:0000313" key="5">
    <source>
        <dbReference type="Proteomes" id="UP001229244"/>
    </source>
</evidence>
<gene>
    <name evidence="4" type="ORF">J2S73_002450</name>
</gene>
<organism evidence="4 5">
    <name type="scientific">Amorphus orientalis</name>
    <dbReference type="NCBI Taxonomy" id="649198"/>
    <lineage>
        <taxon>Bacteria</taxon>
        <taxon>Pseudomonadati</taxon>
        <taxon>Pseudomonadota</taxon>
        <taxon>Alphaproteobacteria</taxon>
        <taxon>Hyphomicrobiales</taxon>
        <taxon>Amorphaceae</taxon>
        <taxon>Amorphus</taxon>
    </lineage>
</organism>
<protein>
    <submittedName>
        <fullName evidence="4">Glycosyltransferase involved in cell wall biosynthesis</fullName>
    </submittedName>
</protein>
<reference evidence="4" key="1">
    <citation type="submission" date="2023-07" db="EMBL/GenBank/DDBJ databases">
        <title>Genomic Encyclopedia of Type Strains, Phase IV (KMG-IV): sequencing the most valuable type-strain genomes for metagenomic binning, comparative biology and taxonomic classification.</title>
        <authorList>
            <person name="Goeker M."/>
        </authorList>
    </citation>
    <scope>NUCLEOTIDE SEQUENCE</scope>
    <source>
        <strain evidence="4">DSM 21202</strain>
    </source>
</reference>
<name>A0AAE3VQ48_9HYPH</name>
<feature type="domain" description="Glycosyltransferase subfamily 4-like N-terminal" evidence="3">
    <location>
        <begin position="24"/>
        <end position="160"/>
    </location>
</feature>
<dbReference type="GO" id="GO:0016757">
    <property type="term" value="F:glycosyltransferase activity"/>
    <property type="evidence" value="ECO:0007669"/>
    <property type="project" value="TreeGrafter"/>
</dbReference>
<keyword evidence="1" id="KW-0808">Transferase</keyword>